<sequence>MGRMNASFGRRLVADFLDFFVFSILSFMIFPWAIESYLNDWTDGLWWNLLYVLYGTIVPVLWGGYNIGKRILRIKIKRIDEEKVTWKNMILREVIGKNVIAYLTFGITTIVSVFMIIFREDKRAVHDLIAGTYVRYD</sequence>
<dbReference type="Proteomes" id="UP000252254">
    <property type="component" value="Unassembled WGS sequence"/>
</dbReference>
<dbReference type="AlphaFoldDB" id="A0A366DST2"/>
<evidence type="ECO:0000313" key="8">
    <source>
        <dbReference type="EMBL" id="RBO93157.1"/>
    </source>
</evidence>
<keyword evidence="9" id="KW-1185">Reference proteome</keyword>
<evidence type="ECO:0000259" key="7">
    <source>
        <dbReference type="Pfam" id="PF06271"/>
    </source>
</evidence>
<dbReference type="PANTHER" id="PTHR36115">
    <property type="entry name" value="PROLINE-RICH ANTIGEN HOMOLOG-RELATED"/>
    <property type="match status" value="1"/>
</dbReference>
<organism evidence="8 9">
    <name type="scientific">Paraliobacillus ryukyuensis</name>
    <dbReference type="NCBI Taxonomy" id="200904"/>
    <lineage>
        <taxon>Bacteria</taxon>
        <taxon>Bacillati</taxon>
        <taxon>Bacillota</taxon>
        <taxon>Bacilli</taxon>
        <taxon>Bacillales</taxon>
        <taxon>Bacillaceae</taxon>
        <taxon>Paraliobacillus</taxon>
    </lineage>
</organism>
<proteinExistence type="predicted"/>
<dbReference type="EMBL" id="QNRI01000013">
    <property type="protein sequence ID" value="RBO93157.1"/>
    <property type="molecule type" value="Genomic_DNA"/>
</dbReference>
<evidence type="ECO:0000256" key="2">
    <source>
        <dbReference type="ARBA" id="ARBA00022475"/>
    </source>
</evidence>
<keyword evidence="2" id="KW-1003">Cell membrane</keyword>
<evidence type="ECO:0000256" key="4">
    <source>
        <dbReference type="ARBA" id="ARBA00022989"/>
    </source>
</evidence>
<feature type="domain" description="RDD" evidence="7">
    <location>
        <begin position="6"/>
        <end position="131"/>
    </location>
</feature>
<dbReference type="GO" id="GO:0005886">
    <property type="term" value="C:plasma membrane"/>
    <property type="evidence" value="ECO:0007669"/>
    <property type="project" value="UniProtKB-SubCell"/>
</dbReference>
<dbReference type="PANTHER" id="PTHR36115:SF9">
    <property type="entry name" value="LMO1584 PROTEIN"/>
    <property type="match status" value="1"/>
</dbReference>
<dbReference type="STRING" id="200904.GCA_900168775_00237"/>
<dbReference type="InterPro" id="IPR051791">
    <property type="entry name" value="Pra-immunoreactive"/>
</dbReference>
<evidence type="ECO:0000256" key="5">
    <source>
        <dbReference type="ARBA" id="ARBA00023136"/>
    </source>
</evidence>
<evidence type="ECO:0000256" key="1">
    <source>
        <dbReference type="ARBA" id="ARBA00004651"/>
    </source>
</evidence>
<feature type="transmembrane region" description="Helical" evidence="6">
    <location>
        <begin position="99"/>
        <end position="118"/>
    </location>
</feature>
<comment type="subcellular location">
    <subcellularLocation>
        <location evidence="1">Cell membrane</location>
        <topology evidence="1">Multi-pass membrane protein</topology>
    </subcellularLocation>
</comment>
<dbReference type="RefSeq" id="WP_113870001.1">
    <property type="nucleotide sequence ID" value="NZ_BAABQN010000006.1"/>
</dbReference>
<protein>
    <submittedName>
        <fullName evidence="8">Putative RDD family membrane protein YckC</fullName>
    </submittedName>
</protein>
<gene>
    <name evidence="8" type="ORF">DES48_11323</name>
</gene>
<name>A0A366DST2_9BACI</name>
<feature type="transmembrane region" description="Helical" evidence="6">
    <location>
        <begin position="12"/>
        <end position="34"/>
    </location>
</feature>
<evidence type="ECO:0000256" key="3">
    <source>
        <dbReference type="ARBA" id="ARBA00022692"/>
    </source>
</evidence>
<keyword evidence="3 6" id="KW-0812">Transmembrane</keyword>
<evidence type="ECO:0000313" key="9">
    <source>
        <dbReference type="Proteomes" id="UP000252254"/>
    </source>
</evidence>
<dbReference type="Pfam" id="PF06271">
    <property type="entry name" value="RDD"/>
    <property type="match status" value="1"/>
</dbReference>
<comment type="caution">
    <text evidence="8">The sequence shown here is derived from an EMBL/GenBank/DDBJ whole genome shotgun (WGS) entry which is preliminary data.</text>
</comment>
<accession>A0A366DST2</accession>
<dbReference type="OrthoDB" id="1787043at2"/>
<evidence type="ECO:0000256" key="6">
    <source>
        <dbReference type="SAM" id="Phobius"/>
    </source>
</evidence>
<dbReference type="InterPro" id="IPR010432">
    <property type="entry name" value="RDD"/>
</dbReference>
<keyword evidence="5 6" id="KW-0472">Membrane</keyword>
<keyword evidence="4 6" id="KW-1133">Transmembrane helix</keyword>
<feature type="transmembrane region" description="Helical" evidence="6">
    <location>
        <begin position="46"/>
        <end position="68"/>
    </location>
</feature>
<reference evidence="8 9" key="1">
    <citation type="submission" date="2018-06" db="EMBL/GenBank/DDBJ databases">
        <title>Genomic Encyclopedia of Type Strains, Phase IV (KMG-IV): sequencing the most valuable type-strain genomes for metagenomic binning, comparative biology and taxonomic classification.</title>
        <authorList>
            <person name="Goeker M."/>
        </authorList>
    </citation>
    <scope>NUCLEOTIDE SEQUENCE [LARGE SCALE GENOMIC DNA]</scope>
    <source>
        <strain evidence="8 9">DSM 15140</strain>
    </source>
</reference>